<dbReference type="PANTHER" id="PTHR21485">
    <property type="entry name" value="HAD SUPERFAMILY MEMBERS CMAS AND KDSC"/>
    <property type="match status" value="1"/>
</dbReference>
<dbReference type="InterPro" id="IPR010023">
    <property type="entry name" value="KdsC_fam"/>
</dbReference>
<evidence type="ECO:0000313" key="8">
    <source>
        <dbReference type="EMBL" id="SJZ44158.1"/>
    </source>
</evidence>
<comment type="cofactor">
    <cofactor evidence="1 7">
        <name>Mg(2+)</name>
        <dbReference type="ChEBI" id="CHEBI:18420"/>
    </cofactor>
</comment>
<proteinExistence type="inferred from homology"/>
<evidence type="ECO:0000256" key="1">
    <source>
        <dbReference type="ARBA" id="ARBA00001946"/>
    </source>
</evidence>
<dbReference type="InterPro" id="IPR050793">
    <property type="entry name" value="CMP-NeuNAc_synthase"/>
</dbReference>
<dbReference type="AlphaFoldDB" id="A0A1T4KP74"/>
<comment type="subunit">
    <text evidence="3">Homotetramer.</text>
</comment>
<dbReference type="EMBL" id="FUWX01000005">
    <property type="protein sequence ID" value="SJZ44158.1"/>
    <property type="molecule type" value="Genomic_DNA"/>
</dbReference>
<dbReference type="GO" id="GO:0016788">
    <property type="term" value="F:hydrolase activity, acting on ester bonds"/>
    <property type="evidence" value="ECO:0007669"/>
    <property type="project" value="InterPro"/>
</dbReference>
<dbReference type="InterPro" id="IPR023214">
    <property type="entry name" value="HAD_sf"/>
</dbReference>
<dbReference type="CDD" id="cd01630">
    <property type="entry name" value="HAD_KDO-like"/>
    <property type="match status" value="1"/>
</dbReference>
<dbReference type="InterPro" id="IPR006549">
    <property type="entry name" value="HAD-SF_hydro_IIIA"/>
</dbReference>
<evidence type="ECO:0000256" key="3">
    <source>
        <dbReference type="ARBA" id="ARBA00011881"/>
    </source>
</evidence>
<dbReference type="PIRSF" id="PIRSF006118">
    <property type="entry name" value="KDO8-P_Ptase"/>
    <property type="match status" value="1"/>
</dbReference>
<dbReference type="SFLD" id="SFLDS00003">
    <property type="entry name" value="Haloacid_Dehalogenase"/>
    <property type="match status" value="1"/>
</dbReference>
<sequence>MIKLIVLDVDGTLTDGKLYIDNLGNEMKAFNVKDGLAISQSIKYGVNVAIITGKTSKIVEKRCAELGIKEIRQGIKNKVLELKEIIDKYSLTFDEVAYMGDDLLDLKVMKLCRLSGAPKDSVEEVLNIADFISTKNGGDGAVREFIEMILKSQGIWDKVLSNFESTAQ</sequence>
<evidence type="ECO:0000256" key="7">
    <source>
        <dbReference type="PIRSR" id="PIRSR006118-2"/>
    </source>
</evidence>
<keyword evidence="4 7" id="KW-0479">Metal-binding</keyword>
<dbReference type="Proteomes" id="UP000191153">
    <property type="component" value="Unassembled WGS sequence"/>
</dbReference>
<feature type="binding site" evidence="7">
    <location>
        <position position="8"/>
    </location>
    <ligand>
        <name>Mg(2+)</name>
        <dbReference type="ChEBI" id="CHEBI:18420"/>
    </ligand>
</feature>
<dbReference type="RefSeq" id="WP_078693052.1">
    <property type="nucleotide sequence ID" value="NZ_FUWX01000005.1"/>
</dbReference>
<protein>
    <submittedName>
        <fullName evidence="8">3-deoxy-D-manno-octulosonate 8-phosphate phosphatase (KDO 8-P phosphatase)</fullName>
    </submittedName>
</protein>
<dbReference type="STRING" id="180163.SAMN02745174_00519"/>
<dbReference type="GO" id="GO:0008781">
    <property type="term" value="F:N-acylneuraminate cytidylyltransferase activity"/>
    <property type="evidence" value="ECO:0007669"/>
    <property type="project" value="TreeGrafter"/>
</dbReference>
<dbReference type="GO" id="GO:0046872">
    <property type="term" value="F:metal ion binding"/>
    <property type="evidence" value="ECO:0007669"/>
    <property type="project" value="UniProtKB-KW"/>
</dbReference>
<feature type="binding site" evidence="7">
    <location>
        <position position="10"/>
    </location>
    <ligand>
        <name>substrate</name>
    </ligand>
</feature>
<evidence type="ECO:0000256" key="6">
    <source>
        <dbReference type="ARBA" id="ARBA00022842"/>
    </source>
</evidence>
<evidence type="ECO:0000256" key="5">
    <source>
        <dbReference type="ARBA" id="ARBA00022801"/>
    </source>
</evidence>
<dbReference type="SUPFAM" id="SSF56784">
    <property type="entry name" value="HAD-like"/>
    <property type="match status" value="1"/>
</dbReference>
<feature type="binding site" evidence="7">
    <location>
        <position position="101"/>
    </location>
    <ligand>
        <name>Mg(2+)</name>
        <dbReference type="ChEBI" id="CHEBI:18420"/>
    </ligand>
</feature>
<dbReference type="NCBIfam" id="TIGR01670">
    <property type="entry name" value="KdsC-phosphatas"/>
    <property type="match status" value="1"/>
</dbReference>
<dbReference type="Gene3D" id="3.40.50.1000">
    <property type="entry name" value="HAD superfamily/HAD-like"/>
    <property type="match status" value="1"/>
</dbReference>
<accession>A0A1T4KP74</accession>
<dbReference type="SFLD" id="SFLDG01136">
    <property type="entry name" value="C1.6:_Phosphoserine_Phosphatas"/>
    <property type="match status" value="1"/>
</dbReference>
<gene>
    <name evidence="8" type="ORF">SAMN02745174_00519</name>
</gene>
<keyword evidence="9" id="KW-1185">Reference proteome</keyword>
<dbReference type="SFLD" id="SFLDG01138">
    <property type="entry name" value="C1.6.2:_Deoxy-d-mannose-octulo"/>
    <property type="match status" value="1"/>
</dbReference>
<evidence type="ECO:0000256" key="2">
    <source>
        <dbReference type="ARBA" id="ARBA00005893"/>
    </source>
</evidence>
<reference evidence="8 9" key="1">
    <citation type="submission" date="2017-02" db="EMBL/GenBank/DDBJ databases">
        <authorList>
            <person name="Peterson S.W."/>
        </authorList>
    </citation>
    <scope>NUCLEOTIDE SEQUENCE [LARGE SCALE GENOMIC DNA]</scope>
    <source>
        <strain evidence="8 9">ATCC 700028</strain>
    </source>
</reference>
<keyword evidence="6 7" id="KW-0460">Magnesium</keyword>
<dbReference type="InterPro" id="IPR036412">
    <property type="entry name" value="HAD-like_sf"/>
</dbReference>
<dbReference type="FunFam" id="3.40.50.1000:FF:000029">
    <property type="entry name" value="3-deoxy-D-manno-octulosonate 8-phosphate phosphatase KdsC"/>
    <property type="match status" value="1"/>
</dbReference>
<evidence type="ECO:0000313" key="9">
    <source>
        <dbReference type="Proteomes" id="UP000191153"/>
    </source>
</evidence>
<dbReference type="Pfam" id="PF08282">
    <property type="entry name" value="Hydrolase_3"/>
    <property type="match status" value="1"/>
</dbReference>
<dbReference type="PANTHER" id="PTHR21485:SF3">
    <property type="entry name" value="N-ACYLNEURAMINATE CYTIDYLYLTRANSFERASE"/>
    <property type="match status" value="1"/>
</dbReference>
<comment type="similarity">
    <text evidence="2">Belongs to the KdsC family.</text>
</comment>
<dbReference type="NCBIfam" id="TIGR01662">
    <property type="entry name" value="HAD-SF-IIIA"/>
    <property type="match status" value="1"/>
</dbReference>
<evidence type="ECO:0000256" key="4">
    <source>
        <dbReference type="ARBA" id="ARBA00022723"/>
    </source>
</evidence>
<organism evidence="8 9">
    <name type="scientific">Cetobacterium ceti</name>
    <dbReference type="NCBI Taxonomy" id="180163"/>
    <lineage>
        <taxon>Bacteria</taxon>
        <taxon>Fusobacteriati</taxon>
        <taxon>Fusobacteriota</taxon>
        <taxon>Fusobacteriia</taxon>
        <taxon>Fusobacteriales</taxon>
        <taxon>Fusobacteriaceae</taxon>
        <taxon>Cetobacterium</taxon>
    </lineage>
</organism>
<keyword evidence="5" id="KW-0378">Hydrolase</keyword>
<name>A0A1T4KP74_9FUSO</name>
<dbReference type="OrthoDB" id="9781413at2"/>